<sequence>MKKWGVALGAAMMLVVAGCGEESAGGDDRDLRHSHISGPTASGWYPLSTLLTDVWMDELDGSNITVVEGGAIGNIREVNAGTDMLTGMAFASDFADAVAGRGSFDGEPQEDIMGIAVLYPTLWNFAVLDSSPYQTIEEAIEAGADIIPGQANDASSQTAHRVFEAMGYSIEDIEANGGSVTYNGYGDANNQLRDGTIDMVVQGGSPFVTGLSELDTQNPIRPLPITEEALQVLDEAGYGYNIEMSIPAGSYNNQEEDVPTVATDAMIIVNKDMNEDTVYELTKALWDNLNRFQEEQPNRGNYFDPELGYHGLVDPDVNMHPGAKRYYEEIGVVD</sequence>
<dbReference type="PROSITE" id="PS51257">
    <property type="entry name" value="PROKAR_LIPOPROTEIN"/>
    <property type="match status" value="1"/>
</dbReference>
<organism evidence="1 2">
    <name type="scientific">Alteribacter keqinensis</name>
    <dbReference type="NCBI Taxonomy" id="2483800"/>
    <lineage>
        <taxon>Bacteria</taxon>
        <taxon>Bacillati</taxon>
        <taxon>Bacillota</taxon>
        <taxon>Bacilli</taxon>
        <taxon>Bacillales</taxon>
        <taxon>Bacillaceae</taxon>
        <taxon>Alteribacter</taxon>
    </lineage>
</organism>
<dbReference type="InterPro" id="IPR011852">
    <property type="entry name" value="TRAP_TAXI"/>
</dbReference>
<accession>A0A3M7TLL4</accession>
<reference evidence="1 2" key="1">
    <citation type="submission" date="2018-10" db="EMBL/GenBank/DDBJ databases">
        <title>Bacillus Keqinensis sp. nov., a moderately halophilic bacterium isolated from a saline-alkaline lake.</title>
        <authorList>
            <person name="Wang H."/>
        </authorList>
    </citation>
    <scope>NUCLEOTIDE SEQUENCE [LARGE SCALE GENOMIC DNA]</scope>
    <source>
        <strain evidence="1 2">KQ-3</strain>
    </source>
</reference>
<dbReference type="RefSeq" id="WP_122901632.1">
    <property type="nucleotide sequence ID" value="NZ_RHIB01000004.1"/>
</dbReference>
<dbReference type="PANTHER" id="PTHR42941">
    <property type="entry name" value="SLL1037 PROTEIN"/>
    <property type="match status" value="1"/>
</dbReference>
<protein>
    <submittedName>
        <fullName evidence="1">TAXI family TRAP transporter solute-binding subunit</fullName>
    </submittedName>
</protein>
<evidence type="ECO:0000313" key="2">
    <source>
        <dbReference type="Proteomes" id="UP000278746"/>
    </source>
</evidence>
<dbReference type="OrthoDB" id="9776669at2"/>
<dbReference type="NCBIfam" id="TIGR02122">
    <property type="entry name" value="TRAP_TAXI"/>
    <property type="match status" value="1"/>
</dbReference>
<evidence type="ECO:0000313" key="1">
    <source>
        <dbReference type="EMBL" id="RNA66234.1"/>
    </source>
</evidence>
<proteinExistence type="predicted"/>
<dbReference type="Proteomes" id="UP000278746">
    <property type="component" value="Unassembled WGS sequence"/>
</dbReference>
<comment type="caution">
    <text evidence="1">The sequence shown here is derived from an EMBL/GenBank/DDBJ whole genome shotgun (WGS) entry which is preliminary data.</text>
</comment>
<dbReference type="PANTHER" id="PTHR42941:SF1">
    <property type="entry name" value="SLL1037 PROTEIN"/>
    <property type="match status" value="1"/>
</dbReference>
<keyword evidence="2" id="KW-1185">Reference proteome</keyword>
<dbReference type="SUPFAM" id="SSF53850">
    <property type="entry name" value="Periplasmic binding protein-like II"/>
    <property type="match status" value="1"/>
</dbReference>
<dbReference type="CDD" id="cd13520">
    <property type="entry name" value="PBP2_TAXI_TRAP"/>
    <property type="match status" value="1"/>
</dbReference>
<dbReference type="EMBL" id="RHIB01000004">
    <property type="protein sequence ID" value="RNA66234.1"/>
    <property type="molecule type" value="Genomic_DNA"/>
</dbReference>
<name>A0A3M7TLL4_9BACI</name>
<dbReference type="AlphaFoldDB" id="A0A3M7TLL4"/>
<dbReference type="Gene3D" id="3.40.190.10">
    <property type="entry name" value="Periplasmic binding protein-like II"/>
    <property type="match status" value="2"/>
</dbReference>
<dbReference type="Pfam" id="PF16868">
    <property type="entry name" value="NMT1_3"/>
    <property type="match status" value="1"/>
</dbReference>
<gene>
    <name evidence="1" type="ORF">EBO34_19080</name>
</gene>